<dbReference type="AlphaFoldDB" id="A0A4R7YUV0"/>
<proteinExistence type="predicted"/>
<organism evidence="2 3">
    <name type="scientific">Halanaerobium saccharolyticum</name>
    <dbReference type="NCBI Taxonomy" id="43595"/>
    <lineage>
        <taxon>Bacteria</taxon>
        <taxon>Bacillati</taxon>
        <taxon>Bacillota</taxon>
        <taxon>Clostridia</taxon>
        <taxon>Halanaerobiales</taxon>
        <taxon>Halanaerobiaceae</taxon>
        <taxon>Halanaerobium</taxon>
    </lineage>
</organism>
<evidence type="ECO:0000256" key="1">
    <source>
        <dbReference type="SAM" id="Phobius"/>
    </source>
</evidence>
<reference evidence="2 3" key="1">
    <citation type="submission" date="2019-03" db="EMBL/GenBank/DDBJ databases">
        <title>Subsurface microbial communities from deep shales in Ohio and West Virginia, USA.</title>
        <authorList>
            <person name="Wrighton K."/>
        </authorList>
    </citation>
    <scope>NUCLEOTIDE SEQUENCE [LARGE SCALE GENOMIC DNA]</scope>
    <source>
        <strain evidence="2 3">MSL9.2</strain>
    </source>
</reference>
<accession>A0A4R7YUV0</accession>
<keyword evidence="1" id="KW-0472">Membrane</keyword>
<protein>
    <submittedName>
        <fullName evidence="2">Uncharacterized protein</fullName>
    </submittedName>
</protein>
<feature type="transmembrane region" description="Helical" evidence="1">
    <location>
        <begin position="23"/>
        <end position="40"/>
    </location>
</feature>
<comment type="caution">
    <text evidence="2">The sequence shown here is derived from an EMBL/GenBank/DDBJ whole genome shotgun (WGS) entry which is preliminary data.</text>
</comment>
<dbReference type="EMBL" id="SODA01000030">
    <property type="protein sequence ID" value="TDV99704.1"/>
    <property type="molecule type" value="Genomic_DNA"/>
</dbReference>
<keyword evidence="1" id="KW-0812">Transmembrane</keyword>
<sequence>MSTIAVIIKSRVTLGGGDTLSNLFYYLLLGLIIGFVVNYFDLSAKKGIIIAIVIGGLAGILSTYIF</sequence>
<keyword evidence="1" id="KW-1133">Transmembrane helix</keyword>
<name>A0A4R7YUV0_9FIRM</name>
<gene>
    <name evidence="2" type="ORF">C8C77_13021</name>
</gene>
<feature type="transmembrane region" description="Helical" evidence="1">
    <location>
        <begin position="47"/>
        <end position="65"/>
    </location>
</feature>
<dbReference type="Proteomes" id="UP000294697">
    <property type="component" value="Unassembled WGS sequence"/>
</dbReference>
<evidence type="ECO:0000313" key="2">
    <source>
        <dbReference type="EMBL" id="TDV99704.1"/>
    </source>
</evidence>
<evidence type="ECO:0000313" key="3">
    <source>
        <dbReference type="Proteomes" id="UP000294697"/>
    </source>
</evidence>